<sequence length="145" mass="16377">MEDQQIPRKISEKMTDMTAHCGHLFQQSPDELAQIVSFVEAEMKGQDLPPVSRNRDEFIAATFERLYPMVLSSDDCRQAVESMLKKRPDLRQHQPLDHHDDYPHYTLDPALTETLYLTGSAVMGSILMVTAGASGGSIEQRQQTE</sequence>
<dbReference type="EMBL" id="FXTI01000017">
    <property type="protein sequence ID" value="SMO94315.1"/>
    <property type="molecule type" value="Genomic_DNA"/>
</dbReference>
<name>A0A521FDR5_9BACL</name>
<dbReference type="OrthoDB" id="2988784at2"/>
<dbReference type="Proteomes" id="UP000315636">
    <property type="component" value="Unassembled WGS sequence"/>
</dbReference>
<evidence type="ECO:0000313" key="1">
    <source>
        <dbReference type="EMBL" id="SMO94315.1"/>
    </source>
</evidence>
<keyword evidence="2" id="KW-1185">Reference proteome</keyword>
<dbReference type="AlphaFoldDB" id="A0A521FDR5"/>
<evidence type="ECO:0000313" key="2">
    <source>
        <dbReference type="Proteomes" id="UP000315636"/>
    </source>
</evidence>
<proteinExistence type="predicted"/>
<protein>
    <submittedName>
        <fullName evidence="1">Uncharacterized protein</fullName>
    </submittedName>
</protein>
<organism evidence="1 2">
    <name type="scientific">Melghirimyces algeriensis</name>
    <dbReference type="NCBI Taxonomy" id="910412"/>
    <lineage>
        <taxon>Bacteria</taxon>
        <taxon>Bacillati</taxon>
        <taxon>Bacillota</taxon>
        <taxon>Bacilli</taxon>
        <taxon>Bacillales</taxon>
        <taxon>Thermoactinomycetaceae</taxon>
        <taxon>Melghirimyces</taxon>
    </lineage>
</organism>
<gene>
    <name evidence="1" type="ORF">SAMN06264849_1174</name>
</gene>
<reference evidence="1 2" key="1">
    <citation type="submission" date="2017-05" db="EMBL/GenBank/DDBJ databases">
        <authorList>
            <person name="Varghese N."/>
            <person name="Submissions S."/>
        </authorList>
    </citation>
    <scope>NUCLEOTIDE SEQUENCE [LARGE SCALE GENOMIC DNA]</scope>
    <source>
        <strain evidence="1 2">DSM 45474</strain>
    </source>
</reference>
<accession>A0A521FDR5</accession>
<dbReference type="RefSeq" id="WP_142506787.1">
    <property type="nucleotide sequence ID" value="NZ_FXTI01000017.1"/>
</dbReference>